<keyword evidence="1" id="KW-1133">Transmembrane helix</keyword>
<proteinExistence type="predicted"/>
<dbReference type="Proteomes" id="UP000594778">
    <property type="component" value="Chromosome"/>
</dbReference>
<dbReference type="AlphaFoldDB" id="A0A7T2S1L1"/>
<feature type="transmembrane region" description="Helical" evidence="1">
    <location>
        <begin position="407"/>
        <end position="423"/>
    </location>
</feature>
<feature type="transmembrane region" description="Helical" evidence="1">
    <location>
        <begin position="333"/>
        <end position="353"/>
    </location>
</feature>
<dbReference type="EMBL" id="CP065668">
    <property type="protein sequence ID" value="QPS07276.1"/>
    <property type="molecule type" value="Genomic_DNA"/>
</dbReference>
<feature type="transmembrane region" description="Helical" evidence="1">
    <location>
        <begin position="742"/>
        <end position="762"/>
    </location>
</feature>
<evidence type="ECO:0000259" key="3">
    <source>
        <dbReference type="Pfam" id="PF24677"/>
    </source>
</evidence>
<sequence length="866" mass="95404">MNLLFLNQKNAKFSANDRVAGCGMSMMVFRLIFLLLCVSFPWIGKAADNSHPKIYGALEHWSYEPDSRQLTVSGWVLAGEKGLNPPLLRLSVSGEKFENNNAKWIEREDVSATNPAMGGQTGVGFSWEVSLSKVLPAGVHPVVLEAIYQADGDNATLQSAFSGPPVIVIESIRPRHWWTLGILLCAVALLGAKKLQSLRGLRRGISRFRGRGVYILIIGSFTLLVGAGITGSSVGLLLQSPHGASILDSKGSNERLFSLRPIRGDEWGVLMPNVLAQIHHEPKFPVVNTNIGLNGQNMGVIGMTGVPIYQLAALARPATWGYFFLPLRQAMSWQWQLPFWGGLLSVWLMLNLIRKNQRGLNFGLALSFCVAPYAAAWSNWPLYATMFPAIAFVVACRLLTVASVWKAVLLGLALGWAVSGWFLVLYPTWVIVIGSILLLAGIGWCVDQRAQLRWSMAQWAGCAASLCVVVVIVGSWWLDTHEAVALMQATEYPGKRGAMPGGDLQWWWHLRGYTNVETVLSMPGPKTDPSSASSFFLLPLLLIAFFFRNFRSSAQRSWMIVAAAAFVFIYWIYCFIGFPVWLAKYSLWGNMPTVRMDVGIGLAGIMAMAMMAGGYVLDGEQKTKRLKVIGNWAIPGAVALASAILIAMAMSYTPRNIMPGGSIVYTVAMAGSGAVICWWMLRGRVAEGVWLLTIVHLLTTFAFNPFSKAPRDIELAQGNLSYVTNGQQPEKRLRTLLLNGDGIGALTLAAAGVPIANGVFYYPHERFWEEMGLPSDKWSVVNRYQHLGFYVDSDVQESDGYYVFSPTIDQVHVHIHPLNFNFAKSGADRVAVLAQHAQGLRKNPSLNWLGEFRGLNWFAVNNSRKP</sequence>
<evidence type="ECO:0000313" key="4">
    <source>
        <dbReference type="EMBL" id="QPS07276.1"/>
    </source>
</evidence>
<dbReference type="RefSeq" id="WP_197954831.1">
    <property type="nucleotide sequence ID" value="NZ_CP065668.1"/>
</dbReference>
<protein>
    <submittedName>
        <fullName evidence="4">Uncharacterized protein</fullName>
    </submittedName>
</protein>
<feature type="transmembrane region" description="Helical" evidence="1">
    <location>
        <begin position="429"/>
        <end position="447"/>
    </location>
</feature>
<feature type="transmembrane region" description="Helical" evidence="1">
    <location>
        <begin position="459"/>
        <end position="478"/>
    </location>
</feature>
<feature type="transmembrane region" description="Helical" evidence="1">
    <location>
        <begin position="688"/>
        <end position="706"/>
    </location>
</feature>
<feature type="transmembrane region" description="Helical" evidence="1">
    <location>
        <begin position="176"/>
        <end position="192"/>
    </location>
</feature>
<feature type="transmembrane region" description="Helical" evidence="1">
    <location>
        <begin position="382"/>
        <end position="400"/>
    </location>
</feature>
<reference evidence="4 5" key="1">
    <citation type="submission" date="2020-12" db="EMBL/GenBank/DDBJ databases">
        <title>FDA dAtabase for Regulatory Grade micrObial Sequences (FDA-ARGOS): Supporting development and validation of Infectious Disease Dx tests.</title>
        <authorList>
            <person name="Sproer C."/>
            <person name="Gronow S."/>
            <person name="Severitt S."/>
            <person name="Schroder I."/>
            <person name="Tallon L."/>
            <person name="Sadzewicz L."/>
            <person name="Zhao X."/>
            <person name="Boylan J."/>
            <person name="Ott S."/>
            <person name="Bowen H."/>
            <person name="Vavikolanu K."/>
            <person name="Mehta A."/>
            <person name="Aluvathingal J."/>
            <person name="Nadendla S."/>
            <person name="Lowell S."/>
            <person name="Myers T."/>
            <person name="Yan Y."/>
            <person name="Sichtig H."/>
        </authorList>
    </citation>
    <scope>NUCLEOTIDE SEQUENCE [LARGE SCALE GENOMIC DNA]</scope>
    <source>
        <strain evidence="4 5">FDAARGOS_909</strain>
    </source>
</reference>
<feature type="transmembrane region" description="Helical" evidence="1">
    <location>
        <begin position="559"/>
        <end position="578"/>
    </location>
</feature>
<feature type="transmembrane region" description="Helical" evidence="1">
    <location>
        <begin position="598"/>
        <end position="617"/>
    </location>
</feature>
<feature type="domain" description="DUF7654" evidence="2">
    <location>
        <begin position="746"/>
        <end position="860"/>
    </location>
</feature>
<feature type="transmembrane region" description="Helical" evidence="1">
    <location>
        <begin position="662"/>
        <end position="681"/>
    </location>
</feature>
<keyword evidence="1" id="KW-0472">Membrane</keyword>
<dbReference type="InterPro" id="IPR056074">
    <property type="entry name" value="DUF7657"/>
</dbReference>
<dbReference type="Pfam" id="PF24677">
    <property type="entry name" value="DUF7657"/>
    <property type="match status" value="1"/>
</dbReference>
<evidence type="ECO:0000256" key="1">
    <source>
        <dbReference type="SAM" id="Phobius"/>
    </source>
</evidence>
<name>A0A7T2S1L1_DELAC</name>
<accession>A0A7T2S1L1</accession>
<dbReference type="Pfam" id="PF24672">
    <property type="entry name" value="DUF7654"/>
    <property type="match status" value="1"/>
</dbReference>
<organism evidence="4 5">
    <name type="scientific">Delftia acidovorans</name>
    <name type="common">Pseudomonas acidovorans</name>
    <name type="synonym">Comamonas acidovorans</name>
    <dbReference type="NCBI Taxonomy" id="80866"/>
    <lineage>
        <taxon>Bacteria</taxon>
        <taxon>Pseudomonadati</taxon>
        <taxon>Pseudomonadota</taxon>
        <taxon>Betaproteobacteria</taxon>
        <taxon>Burkholderiales</taxon>
        <taxon>Comamonadaceae</taxon>
        <taxon>Delftia</taxon>
    </lineage>
</organism>
<keyword evidence="1" id="KW-0812">Transmembrane</keyword>
<evidence type="ECO:0000313" key="5">
    <source>
        <dbReference type="Proteomes" id="UP000594778"/>
    </source>
</evidence>
<feature type="transmembrane region" description="Helical" evidence="1">
    <location>
        <begin position="530"/>
        <end position="547"/>
    </location>
</feature>
<feature type="transmembrane region" description="Helical" evidence="1">
    <location>
        <begin position="629"/>
        <end position="650"/>
    </location>
</feature>
<feature type="transmembrane region" description="Helical" evidence="1">
    <location>
        <begin position="360"/>
        <end position="376"/>
    </location>
</feature>
<dbReference type="InterPro" id="IPR056071">
    <property type="entry name" value="DUF7654"/>
</dbReference>
<feature type="domain" description="DUF7657" evidence="3">
    <location>
        <begin position="213"/>
        <end position="611"/>
    </location>
</feature>
<gene>
    <name evidence="4" type="ORF">I6G66_23810</name>
</gene>
<feature type="transmembrane region" description="Helical" evidence="1">
    <location>
        <begin position="213"/>
        <end position="238"/>
    </location>
</feature>
<evidence type="ECO:0000259" key="2">
    <source>
        <dbReference type="Pfam" id="PF24672"/>
    </source>
</evidence>